<protein>
    <submittedName>
        <fullName evidence="1">Sce7726 family protein</fullName>
    </submittedName>
</protein>
<dbReference type="NCBIfam" id="NF033832">
    <property type="entry name" value="sce7726_fam"/>
    <property type="match status" value="1"/>
</dbReference>
<dbReference type="RefSeq" id="WP_146427131.1">
    <property type="nucleotide sequence ID" value="NZ_VFIP01000052.1"/>
</dbReference>
<evidence type="ECO:0000313" key="2">
    <source>
        <dbReference type="Proteomes" id="UP000317901"/>
    </source>
</evidence>
<dbReference type="AlphaFoldDB" id="A0A5C5PT28"/>
<sequence>MLNPTEIRPILKQWITRVMPHDAQDVFIEELCFIDKARRADLVHANGKLSAFEIKSHADTLSRWSGQQEAYLACFDEVWLCCHSKHLIKALEMSVPTIGILVVDDYSGIAMVRSARSNRSQDKFHLTGFLWREELDSLAKNSGVNIRSKDLIKDVRHKISDALPLVDIRNCVLQSLKKRYS</sequence>
<dbReference type="EMBL" id="VFIP01000052">
    <property type="protein sequence ID" value="TWR84325.1"/>
    <property type="molecule type" value="Genomic_DNA"/>
</dbReference>
<comment type="caution">
    <text evidence="1">The sequence shown here is derived from an EMBL/GenBank/DDBJ whole genome shotgun (WGS) entry which is preliminary data.</text>
</comment>
<evidence type="ECO:0000313" key="1">
    <source>
        <dbReference type="EMBL" id="TWR84325.1"/>
    </source>
</evidence>
<reference evidence="1 2" key="1">
    <citation type="submission" date="2019-06" db="EMBL/GenBank/DDBJ databases">
        <title>Pseudomonas bimorpha sp. nov. isolated from bovine raw milk and skim milk concentrate.</title>
        <authorList>
            <person name="Hofmann K."/>
            <person name="Huptas C."/>
            <person name="Doll E."/>
            <person name="Scherer S."/>
            <person name="Wenning M."/>
        </authorList>
    </citation>
    <scope>NUCLEOTIDE SEQUENCE [LARGE SCALE GENOMIC DNA]</scope>
    <source>
        <strain evidence="1 2">DSM 108990</strain>
    </source>
</reference>
<dbReference type="OrthoDB" id="6855203at2"/>
<dbReference type="InterPro" id="IPR047729">
    <property type="entry name" value="Sce7726-like"/>
</dbReference>
<dbReference type="Proteomes" id="UP000317901">
    <property type="component" value="Unassembled WGS sequence"/>
</dbReference>
<organism evidence="1 2">
    <name type="scientific">Pseudomonas saxonica</name>
    <dbReference type="NCBI Taxonomy" id="2600598"/>
    <lineage>
        <taxon>Bacteria</taxon>
        <taxon>Pseudomonadati</taxon>
        <taxon>Pseudomonadota</taxon>
        <taxon>Gammaproteobacteria</taxon>
        <taxon>Pseudomonadales</taxon>
        <taxon>Pseudomonadaceae</taxon>
        <taxon>Pseudomonas</taxon>
    </lineage>
</organism>
<proteinExistence type="predicted"/>
<accession>A0A5C5PT28</accession>
<name>A0A5C5PT28_9PSED</name>
<gene>
    <name evidence="1" type="ORF">FJD37_20050</name>
</gene>